<comment type="caution">
    <text evidence="2">The sequence shown here is derived from an EMBL/GenBank/DDBJ whole genome shotgun (WGS) entry which is preliminary data.</text>
</comment>
<organism evidence="2 3">
    <name type="scientific">Kribbella koreensis</name>
    <dbReference type="NCBI Taxonomy" id="57909"/>
    <lineage>
        <taxon>Bacteria</taxon>
        <taxon>Bacillati</taxon>
        <taxon>Actinomycetota</taxon>
        <taxon>Actinomycetes</taxon>
        <taxon>Propionibacteriales</taxon>
        <taxon>Kribbellaceae</taxon>
        <taxon>Kribbella</taxon>
    </lineage>
</organism>
<evidence type="ECO:0000256" key="1">
    <source>
        <dbReference type="ARBA" id="ARBA00022833"/>
    </source>
</evidence>
<dbReference type="RefSeq" id="WP_343965326.1">
    <property type="nucleotide sequence ID" value="NZ_BAAAHK010000003.1"/>
</dbReference>
<protein>
    <submittedName>
        <fullName evidence="2">PIG-L family deacetylase</fullName>
    </submittedName>
</protein>
<accession>A0ABN1PJE0</accession>
<proteinExistence type="predicted"/>
<dbReference type="InterPro" id="IPR024078">
    <property type="entry name" value="LmbE-like_dom_sf"/>
</dbReference>
<sequence>MAYTLVSFHAHPDDEALLTGGTLARLAAEGHRVVLAVATDGEAGAASAKYREDLAAHRRDELDRSAEALGCARVVRFGFRDSGWSRSSTPGPGTFSALPTDEAAAPLADLLVQEHADALTVYDPAGGYGHPDHKQVHTAGLRAARLAATPLVLEATIDRTLIRRLIRLVEAVPGILPDIHAADYATAYTAREYLTHRIDVRQYADAKRRSFEAHASQTTSDDTARTLALLLKLPPWLFRRALGHEWFVEHGRSPGALTDDLFASLRLR</sequence>
<reference evidence="2 3" key="1">
    <citation type="journal article" date="2019" name="Int. J. Syst. Evol. Microbiol.">
        <title>The Global Catalogue of Microorganisms (GCM) 10K type strain sequencing project: providing services to taxonomists for standard genome sequencing and annotation.</title>
        <authorList>
            <consortium name="The Broad Institute Genomics Platform"/>
            <consortium name="The Broad Institute Genome Sequencing Center for Infectious Disease"/>
            <person name="Wu L."/>
            <person name="Ma J."/>
        </authorList>
    </citation>
    <scope>NUCLEOTIDE SEQUENCE [LARGE SCALE GENOMIC DNA]</scope>
    <source>
        <strain evidence="2 3">JCM 10977</strain>
    </source>
</reference>
<dbReference type="Pfam" id="PF02585">
    <property type="entry name" value="PIG-L"/>
    <property type="match status" value="1"/>
</dbReference>
<dbReference type="SUPFAM" id="SSF102588">
    <property type="entry name" value="LmbE-like"/>
    <property type="match status" value="1"/>
</dbReference>
<dbReference type="Gene3D" id="3.40.50.10320">
    <property type="entry name" value="LmbE-like"/>
    <property type="match status" value="1"/>
</dbReference>
<dbReference type="PANTHER" id="PTHR12993">
    <property type="entry name" value="N-ACETYLGLUCOSAMINYL-PHOSPHATIDYLINOSITOL DE-N-ACETYLASE-RELATED"/>
    <property type="match status" value="1"/>
</dbReference>
<dbReference type="EMBL" id="BAAAHK010000003">
    <property type="protein sequence ID" value="GAA0928690.1"/>
    <property type="molecule type" value="Genomic_DNA"/>
</dbReference>
<evidence type="ECO:0000313" key="2">
    <source>
        <dbReference type="EMBL" id="GAA0928690.1"/>
    </source>
</evidence>
<name>A0ABN1PJE0_9ACTN</name>
<dbReference type="Proteomes" id="UP001500542">
    <property type="component" value="Unassembled WGS sequence"/>
</dbReference>
<dbReference type="PANTHER" id="PTHR12993:SF26">
    <property type="entry name" value="1D-MYO-INOSITOL 2-ACETAMIDO-2-DEOXY-ALPHA-D-GLUCOPYRANOSIDE DEACETYLASE"/>
    <property type="match status" value="1"/>
</dbReference>
<dbReference type="InterPro" id="IPR003737">
    <property type="entry name" value="GlcNAc_PI_deacetylase-related"/>
</dbReference>
<keyword evidence="1" id="KW-0862">Zinc</keyword>
<gene>
    <name evidence="2" type="ORF">GCM10009554_10470</name>
</gene>
<keyword evidence="3" id="KW-1185">Reference proteome</keyword>
<evidence type="ECO:0000313" key="3">
    <source>
        <dbReference type="Proteomes" id="UP001500542"/>
    </source>
</evidence>